<proteinExistence type="predicted"/>
<dbReference type="CDD" id="cd00756">
    <property type="entry name" value="MoaE"/>
    <property type="match status" value="1"/>
</dbReference>
<dbReference type="SUPFAM" id="SSF54690">
    <property type="entry name" value="Molybdopterin synthase subunit MoaE"/>
    <property type="match status" value="1"/>
</dbReference>
<organism evidence="1">
    <name type="scientific">mine drainage metagenome</name>
    <dbReference type="NCBI Taxonomy" id="410659"/>
    <lineage>
        <taxon>unclassified sequences</taxon>
        <taxon>metagenomes</taxon>
        <taxon>ecological metagenomes</taxon>
    </lineage>
</organism>
<reference evidence="1" key="1">
    <citation type="submission" date="2009-10" db="EMBL/GenBank/DDBJ databases">
        <title>Diversity of trophic interactions inside an arsenic-rich microbial ecosystem.</title>
        <authorList>
            <person name="Bertin P.N."/>
            <person name="Heinrich-Salmeron A."/>
            <person name="Pelletier E."/>
            <person name="Goulhen-Chollet F."/>
            <person name="Arsene-Ploetze F."/>
            <person name="Gallien S."/>
            <person name="Calteau A."/>
            <person name="Vallenet D."/>
            <person name="Casiot C."/>
            <person name="Chane-Woon-Ming B."/>
            <person name="Giloteaux L."/>
            <person name="Barakat M."/>
            <person name="Bonnefoy V."/>
            <person name="Bruneel O."/>
            <person name="Chandler M."/>
            <person name="Cleiss J."/>
            <person name="Duran R."/>
            <person name="Elbaz-Poulichet F."/>
            <person name="Fonknechten N."/>
            <person name="Lauga B."/>
            <person name="Mornico D."/>
            <person name="Ortet P."/>
            <person name="Schaeffer C."/>
            <person name="Siguier P."/>
            <person name="Alexander Thil Smith A."/>
            <person name="Van Dorsselaer A."/>
            <person name="Weissenbach J."/>
            <person name="Medigue C."/>
            <person name="Le Paslier D."/>
        </authorList>
    </citation>
    <scope>NUCLEOTIDE SEQUENCE</scope>
</reference>
<accession>E6PCE5</accession>
<dbReference type="InterPro" id="IPR003448">
    <property type="entry name" value="Mopterin_biosynth_MoaE"/>
</dbReference>
<dbReference type="Gene3D" id="3.90.1170.40">
    <property type="entry name" value="Molybdopterin biosynthesis MoaE subunit"/>
    <property type="match status" value="1"/>
</dbReference>
<comment type="caution">
    <text evidence="1">The sequence shown here is derived from an EMBL/GenBank/DDBJ whole genome shotgun (WGS) entry which is preliminary data.</text>
</comment>
<name>E6PCE5_9ZZZZ</name>
<dbReference type="EMBL" id="CABL01000001">
    <property type="protein sequence ID" value="CBH74129.1"/>
    <property type="molecule type" value="Genomic_DNA"/>
</dbReference>
<evidence type="ECO:0000313" key="1">
    <source>
        <dbReference type="EMBL" id="CBH74129.1"/>
    </source>
</evidence>
<dbReference type="InterPro" id="IPR036563">
    <property type="entry name" value="MoaE_sf"/>
</dbReference>
<protein>
    <submittedName>
        <fullName evidence="1">Molybdopterin converting factor, large subunit</fullName>
    </submittedName>
</protein>
<dbReference type="GO" id="GO:0006777">
    <property type="term" value="P:Mo-molybdopterin cofactor biosynthetic process"/>
    <property type="evidence" value="ECO:0007669"/>
    <property type="project" value="InterPro"/>
</dbReference>
<dbReference type="Pfam" id="PF02391">
    <property type="entry name" value="MoaE"/>
    <property type="match status" value="1"/>
</dbReference>
<dbReference type="AlphaFoldDB" id="E6PCE5"/>
<gene>
    <name evidence="1" type="ORF">CARN1_2016</name>
</gene>
<sequence>MICEIVREAIDVRAIEASVLAPSCGGIVSFCGVVRERADDGREVEGLYYEAHEGMARASFMAIAEEVRATMPEVRLAIVHRVGALSIGEVAVAVVAAAPHRAEAFAAARFAIDALKERSPIWKQERYCDGERVWVENRCSGERQ</sequence>
<dbReference type="PANTHER" id="PTHR23404">
    <property type="entry name" value="MOLYBDOPTERIN SYNTHASE RELATED"/>
    <property type="match status" value="1"/>
</dbReference>